<feature type="compositionally biased region" description="Polar residues" evidence="1">
    <location>
        <begin position="19"/>
        <end position="33"/>
    </location>
</feature>
<dbReference type="AlphaFoldDB" id="A0AA40F4T2"/>
<keyword evidence="3" id="KW-1185">Reference proteome</keyword>
<organism evidence="2 3">
    <name type="scientific">Schizothecium vesticola</name>
    <dbReference type="NCBI Taxonomy" id="314040"/>
    <lineage>
        <taxon>Eukaryota</taxon>
        <taxon>Fungi</taxon>
        <taxon>Dikarya</taxon>
        <taxon>Ascomycota</taxon>
        <taxon>Pezizomycotina</taxon>
        <taxon>Sordariomycetes</taxon>
        <taxon>Sordariomycetidae</taxon>
        <taxon>Sordariales</taxon>
        <taxon>Schizotheciaceae</taxon>
        <taxon>Schizothecium</taxon>
    </lineage>
</organism>
<feature type="compositionally biased region" description="Polar residues" evidence="1">
    <location>
        <begin position="41"/>
        <end position="53"/>
    </location>
</feature>
<proteinExistence type="predicted"/>
<dbReference type="Proteomes" id="UP001172155">
    <property type="component" value="Unassembled WGS sequence"/>
</dbReference>
<feature type="region of interest" description="Disordered" evidence="1">
    <location>
        <begin position="1"/>
        <end position="69"/>
    </location>
</feature>
<name>A0AA40F4T2_9PEZI</name>
<evidence type="ECO:0000256" key="1">
    <source>
        <dbReference type="SAM" id="MobiDB-lite"/>
    </source>
</evidence>
<protein>
    <submittedName>
        <fullName evidence="2">Uncharacterized protein</fullName>
    </submittedName>
</protein>
<feature type="compositionally biased region" description="Basic and acidic residues" evidence="1">
    <location>
        <begin position="58"/>
        <end position="69"/>
    </location>
</feature>
<gene>
    <name evidence="2" type="ORF">B0T18DRAFT_319353</name>
</gene>
<evidence type="ECO:0000313" key="2">
    <source>
        <dbReference type="EMBL" id="KAK0751212.1"/>
    </source>
</evidence>
<accession>A0AA40F4T2</accession>
<evidence type="ECO:0000313" key="3">
    <source>
        <dbReference type="Proteomes" id="UP001172155"/>
    </source>
</evidence>
<dbReference type="EMBL" id="JAUKUD010000002">
    <property type="protein sequence ID" value="KAK0751212.1"/>
    <property type="molecule type" value="Genomic_DNA"/>
</dbReference>
<reference evidence="2" key="1">
    <citation type="submission" date="2023-06" db="EMBL/GenBank/DDBJ databases">
        <title>Genome-scale phylogeny and comparative genomics of the fungal order Sordariales.</title>
        <authorList>
            <consortium name="Lawrence Berkeley National Laboratory"/>
            <person name="Hensen N."/>
            <person name="Bonometti L."/>
            <person name="Westerberg I."/>
            <person name="Brannstrom I.O."/>
            <person name="Guillou S."/>
            <person name="Cros-Aarteil S."/>
            <person name="Calhoun S."/>
            <person name="Haridas S."/>
            <person name="Kuo A."/>
            <person name="Mondo S."/>
            <person name="Pangilinan J."/>
            <person name="Riley R."/>
            <person name="LaButti K."/>
            <person name="Andreopoulos B."/>
            <person name="Lipzen A."/>
            <person name="Chen C."/>
            <person name="Yanf M."/>
            <person name="Daum C."/>
            <person name="Ng V."/>
            <person name="Clum A."/>
            <person name="Steindorff A."/>
            <person name="Ohm R."/>
            <person name="Martin F."/>
            <person name="Silar P."/>
            <person name="Natvig D."/>
            <person name="Lalanne C."/>
            <person name="Gautier V."/>
            <person name="Ament-velasquez S.L."/>
            <person name="Kruys A."/>
            <person name="Hutchinson M.I."/>
            <person name="Powell A.J."/>
            <person name="Barry K."/>
            <person name="Miller A.N."/>
            <person name="Grigoriev I.V."/>
            <person name="Debuchy R."/>
            <person name="Gladieux P."/>
            <person name="Thoren M.H."/>
            <person name="Johannesson H."/>
        </authorList>
    </citation>
    <scope>NUCLEOTIDE SEQUENCE</scope>
    <source>
        <strain evidence="2">SMH3187-1</strain>
    </source>
</reference>
<sequence length="69" mass="7439">MDSTKGNDRQSPPPETQSDRQTGQPASGQGTDKVSNKEQTNKTGLENLTSNPTGAMDKAVEEKFSKTQK</sequence>
<comment type="caution">
    <text evidence="2">The sequence shown here is derived from an EMBL/GenBank/DDBJ whole genome shotgun (WGS) entry which is preliminary data.</text>
</comment>